<evidence type="ECO:0000256" key="6">
    <source>
        <dbReference type="ARBA" id="ARBA00022989"/>
    </source>
</evidence>
<evidence type="ECO:0000256" key="4">
    <source>
        <dbReference type="ARBA" id="ARBA00022475"/>
    </source>
</evidence>
<proteinExistence type="inferred from homology"/>
<sequence>MYELVSPVNLIVVIKYLAKIMIGMGVVLLAPLIAALFYGEFFVALIFLMTASFICGLGLVFNKFLPEEELQWKEALVIAALTFPFIALLSFFPLSVLSGMPFLDSFFEAVSGITTTGLSLAPEDVDPVFLFSRSWLQWIGGIGILVIAVMIFVNPGTSAYRLYAINTSEKKLRPTVIATARILFRVYLALTLITFVLLMVAGMSPFDALCHSLSSVSTGGFSTNPDSLGGYQGFILPVLVIVGCIMGALNFSMYPGFLSGAKSVFKDIQLKYFVISGIAGIILLYITLYGVSGPENIYLISFFEAFSALTTSGFTVVDVSSLGEGPKAILTVLMWIGGSVGSTAGGIKIIRLVILLKIIHIVFIRYFLPREALTPLKIGDDVVECDMVYNILTLVFLYFAVIIISAFIFMMHGFGLCDAVFEVSSALGTVGLSCGVTDAAMPDILKVVLIFDMLLGRIEIIPIFILFLPRTWIER</sequence>
<feature type="transmembrane region" description="Helical" evidence="9">
    <location>
        <begin position="231"/>
        <end position="251"/>
    </location>
</feature>
<keyword evidence="11" id="KW-1185">Reference proteome</keyword>
<dbReference type="RefSeq" id="WP_317135805.1">
    <property type="nucleotide sequence ID" value="NZ_CP043875.1"/>
</dbReference>
<reference evidence="10 11" key="1">
    <citation type="submission" date="2019-09" db="EMBL/GenBank/DDBJ databases">
        <title>The complete genome of Methanoplanus sp. FWC-SCC4.</title>
        <authorList>
            <person name="Chen S.-C."/>
            <person name="Zhou Y.-Z."/>
            <person name="Lai M.-C."/>
        </authorList>
    </citation>
    <scope>NUCLEOTIDE SEQUENCE [LARGE SCALE GENOMIC DNA]</scope>
    <source>
        <strain evidence="10 11">FWC-SCC4</strain>
    </source>
</reference>
<keyword evidence="3" id="KW-0813">Transport</keyword>
<evidence type="ECO:0000256" key="9">
    <source>
        <dbReference type="SAM" id="Phobius"/>
    </source>
</evidence>
<feature type="transmembrane region" description="Helical" evidence="9">
    <location>
        <begin position="272"/>
        <end position="291"/>
    </location>
</feature>
<feature type="transmembrane region" description="Helical" evidence="9">
    <location>
        <begin position="16"/>
        <end position="38"/>
    </location>
</feature>
<evidence type="ECO:0000256" key="8">
    <source>
        <dbReference type="ARBA" id="ARBA00023136"/>
    </source>
</evidence>
<organism evidence="10 11">
    <name type="scientific">Methanochimaera problematica</name>
    <dbReference type="NCBI Taxonomy" id="2609417"/>
    <lineage>
        <taxon>Archaea</taxon>
        <taxon>Methanobacteriati</taxon>
        <taxon>Methanobacteriota</taxon>
        <taxon>Stenosarchaea group</taxon>
        <taxon>Methanomicrobia</taxon>
        <taxon>Methanomicrobiales</taxon>
        <taxon>Methanomicrobiaceae</taxon>
        <taxon>Methanochimaera</taxon>
    </lineage>
</organism>
<evidence type="ECO:0000313" key="11">
    <source>
        <dbReference type="Proteomes" id="UP001301797"/>
    </source>
</evidence>
<dbReference type="Pfam" id="PF02386">
    <property type="entry name" value="TrkH"/>
    <property type="match status" value="1"/>
</dbReference>
<feature type="transmembrane region" description="Helical" evidence="9">
    <location>
        <begin position="447"/>
        <end position="468"/>
    </location>
</feature>
<dbReference type="PANTHER" id="PTHR32024:SF2">
    <property type="entry name" value="TRK SYSTEM POTASSIUM UPTAKE PROTEIN TRKG-RELATED"/>
    <property type="match status" value="1"/>
</dbReference>
<dbReference type="InterPro" id="IPR003445">
    <property type="entry name" value="Cat_transpt"/>
</dbReference>
<keyword evidence="8 9" id="KW-0472">Membrane</keyword>
<dbReference type="EMBL" id="CP043875">
    <property type="protein sequence ID" value="WOF16390.1"/>
    <property type="molecule type" value="Genomic_DNA"/>
</dbReference>
<protein>
    <submittedName>
        <fullName evidence="10">TrkH family potassium uptake protein</fullName>
    </submittedName>
</protein>
<evidence type="ECO:0000256" key="2">
    <source>
        <dbReference type="ARBA" id="ARBA00009137"/>
    </source>
</evidence>
<name>A0AA97FBI3_9EURY</name>
<dbReference type="GO" id="GO:0030001">
    <property type="term" value="P:metal ion transport"/>
    <property type="evidence" value="ECO:0007669"/>
    <property type="project" value="UniProtKB-ARBA"/>
</dbReference>
<evidence type="ECO:0000256" key="5">
    <source>
        <dbReference type="ARBA" id="ARBA00022692"/>
    </source>
</evidence>
<evidence type="ECO:0000256" key="1">
    <source>
        <dbReference type="ARBA" id="ARBA00004651"/>
    </source>
</evidence>
<feature type="transmembrane region" description="Helical" evidence="9">
    <location>
        <begin position="349"/>
        <end position="368"/>
    </location>
</feature>
<feature type="transmembrane region" description="Helical" evidence="9">
    <location>
        <begin position="135"/>
        <end position="153"/>
    </location>
</feature>
<keyword evidence="7" id="KW-0406">Ion transport</keyword>
<evidence type="ECO:0000256" key="3">
    <source>
        <dbReference type="ARBA" id="ARBA00022448"/>
    </source>
</evidence>
<feature type="transmembrane region" description="Helical" evidence="9">
    <location>
        <begin position="182"/>
        <end position="203"/>
    </location>
</feature>
<evidence type="ECO:0000313" key="10">
    <source>
        <dbReference type="EMBL" id="WOF16390.1"/>
    </source>
</evidence>
<dbReference type="GeneID" id="85229813"/>
<comment type="similarity">
    <text evidence="2">Belongs to the TrkH potassium transport family.</text>
</comment>
<keyword evidence="5 9" id="KW-0812">Transmembrane</keyword>
<dbReference type="PANTHER" id="PTHR32024">
    <property type="entry name" value="TRK SYSTEM POTASSIUM UPTAKE PROTEIN TRKG-RELATED"/>
    <property type="match status" value="1"/>
</dbReference>
<dbReference type="GO" id="GO:0008324">
    <property type="term" value="F:monoatomic cation transmembrane transporter activity"/>
    <property type="evidence" value="ECO:0007669"/>
    <property type="project" value="InterPro"/>
</dbReference>
<gene>
    <name evidence="10" type="ORF">F1737_06555</name>
</gene>
<accession>A0AA97FBI3</accession>
<feature type="transmembrane region" description="Helical" evidence="9">
    <location>
        <begin position="76"/>
        <end position="97"/>
    </location>
</feature>
<dbReference type="GO" id="GO:0005886">
    <property type="term" value="C:plasma membrane"/>
    <property type="evidence" value="ECO:0007669"/>
    <property type="project" value="UniProtKB-SubCell"/>
</dbReference>
<feature type="transmembrane region" description="Helical" evidence="9">
    <location>
        <begin position="44"/>
        <end position="64"/>
    </location>
</feature>
<dbReference type="AlphaFoldDB" id="A0AA97FBI3"/>
<dbReference type="KEGG" id="mefw:F1737_06555"/>
<evidence type="ECO:0000256" key="7">
    <source>
        <dbReference type="ARBA" id="ARBA00023065"/>
    </source>
</evidence>
<dbReference type="Proteomes" id="UP001301797">
    <property type="component" value="Chromosome"/>
</dbReference>
<feature type="transmembrane region" description="Helical" evidence="9">
    <location>
        <begin position="388"/>
        <end position="409"/>
    </location>
</feature>
<comment type="subcellular location">
    <subcellularLocation>
        <location evidence="1">Cell membrane</location>
        <topology evidence="1">Multi-pass membrane protein</topology>
    </subcellularLocation>
</comment>
<keyword evidence="4" id="KW-1003">Cell membrane</keyword>
<keyword evidence="6 9" id="KW-1133">Transmembrane helix</keyword>